<gene>
    <name evidence="2" type="ORF">DW007_03470</name>
</gene>
<feature type="coiled-coil region" evidence="1">
    <location>
        <begin position="16"/>
        <end position="43"/>
    </location>
</feature>
<proteinExistence type="predicted"/>
<evidence type="ECO:0000313" key="2">
    <source>
        <dbReference type="EMBL" id="RHL71216.1"/>
    </source>
</evidence>
<name>A0A415MEC4_9FIRM</name>
<dbReference type="RefSeq" id="WP_118369956.1">
    <property type="nucleotide sequence ID" value="NZ_QROY01000002.1"/>
</dbReference>
<evidence type="ECO:0000313" key="3">
    <source>
        <dbReference type="Proteomes" id="UP000285201"/>
    </source>
</evidence>
<protein>
    <submittedName>
        <fullName evidence="2">Uncharacterized protein</fullName>
    </submittedName>
</protein>
<dbReference type="EMBL" id="QROY01000002">
    <property type="protein sequence ID" value="RHL71216.1"/>
    <property type="molecule type" value="Genomic_DNA"/>
</dbReference>
<reference evidence="2 3" key="1">
    <citation type="submission" date="2018-08" db="EMBL/GenBank/DDBJ databases">
        <title>A genome reference for cultivated species of the human gut microbiota.</title>
        <authorList>
            <person name="Zou Y."/>
            <person name="Xue W."/>
            <person name="Luo G."/>
        </authorList>
    </citation>
    <scope>NUCLEOTIDE SEQUENCE [LARGE SCALE GENOMIC DNA]</scope>
    <source>
        <strain evidence="2 3">AF36-7BH</strain>
    </source>
</reference>
<keyword evidence="1" id="KW-0175">Coiled coil</keyword>
<accession>A0A415MEC4</accession>
<comment type="caution">
    <text evidence="2">The sequence shown here is derived from an EMBL/GenBank/DDBJ whole genome shotgun (WGS) entry which is preliminary data.</text>
</comment>
<sequence>MSNKLIKNKNSTSKELEYYKKHCSLLEKELEEERKKRTQLEITLSCGSEPSNHAVSELRNLIKSYKIAKETEEKLCNELLDMKKDLKKKLIELDKIKPLYIKKCEEGCDDILRKYTKMVKVID</sequence>
<feature type="coiled-coil region" evidence="1">
    <location>
        <begin position="69"/>
        <end position="96"/>
    </location>
</feature>
<evidence type="ECO:0000256" key="1">
    <source>
        <dbReference type="SAM" id="Coils"/>
    </source>
</evidence>
<dbReference type="AlphaFoldDB" id="A0A415MEC4"/>
<dbReference type="Proteomes" id="UP000285201">
    <property type="component" value="Unassembled WGS sequence"/>
</dbReference>
<organism evidence="2 3">
    <name type="scientific">Lachnospira eligens</name>
    <dbReference type="NCBI Taxonomy" id="39485"/>
    <lineage>
        <taxon>Bacteria</taxon>
        <taxon>Bacillati</taxon>
        <taxon>Bacillota</taxon>
        <taxon>Clostridia</taxon>
        <taxon>Lachnospirales</taxon>
        <taxon>Lachnospiraceae</taxon>
        <taxon>Lachnospira</taxon>
    </lineage>
</organism>